<sequence length="176" mass="19206">MTVDQAKILEANSANQERKGASSRSLNMCLISIVELLKRGHLKKFLSDKGAKHMAFPKTGSNVTRRSSETPLPPPMKKTIEVILGGSVCSGNLGSSIRKHIKNASTPPPNYLPSDSFIDHIISFHEKEATELCRPHDNALVITHSITNCQVGRILVDNGSSTDILFLTALKEMDNS</sequence>
<reference evidence="1" key="1">
    <citation type="submission" date="2023-07" db="EMBL/GenBank/DDBJ databases">
        <title>draft genome sequence of fig (Ficus carica).</title>
        <authorList>
            <person name="Takahashi T."/>
            <person name="Nishimura K."/>
        </authorList>
    </citation>
    <scope>NUCLEOTIDE SEQUENCE</scope>
</reference>
<dbReference type="AlphaFoldDB" id="A0AA88DRI9"/>
<evidence type="ECO:0000313" key="1">
    <source>
        <dbReference type="EMBL" id="GMN60357.1"/>
    </source>
</evidence>
<name>A0AA88DRI9_FICCA</name>
<dbReference type="PANTHER" id="PTHR33240:SF15">
    <property type="entry name" value="GAG-PRO-LIKE PROTEIN"/>
    <property type="match status" value="1"/>
</dbReference>
<dbReference type="PANTHER" id="PTHR33240">
    <property type="entry name" value="OS08G0508500 PROTEIN"/>
    <property type="match status" value="1"/>
</dbReference>
<comment type="caution">
    <text evidence="1">The sequence shown here is derived from an EMBL/GenBank/DDBJ whole genome shotgun (WGS) entry which is preliminary data.</text>
</comment>
<protein>
    <submittedName>
        <fullName evidence="1">Uncharacterized protein</fullName>
    </submittedName>
</protein>
<gene>
    <name evidence="1" type="ORF">TIFTF001_029460</name>
</gene>
<accession>A0AA88DRI9</accession>
<dbReference type="Proteomes" id="UP001187192">
    <property type="component" value="Unassembled WGS sequence"/>
</dbReference>
<proteinExistence type="predicted"/>
<dbReference type="EMBL" id="BTGU01000098">
    <property type="protein sequence ID" value="GMN60357.1"/>
    <property type="molecule type" value="Genomic_DNA"/>
</dbReference>
<keyword evidence="2" id="KW-1185">Reference proteome</keyword>
<evidence type="ECO:0000313" key="2">
    <source>
        <dbReference type="Proteomes" id="UP001187192"/>
    </source>
</evidence>
<organism evidence="1 2">
    <name type="scientific">Ficus carica</name>
    <name type="common">Common fig</name>
    <dbReference type="NCBI Taxonomy" id="3494"/>
    <lineage>
        <taxon>Eukaryota</taxon>
        <taxon>Viridiplantae</taxon>
        <taxon>Streptophyta</taxon>
        <taxon>Embryophyta</taxon>
        <taxon>Tracheophyta</taxon>
        <taxon>Spermatophyta</taxon>
        <taxon>Magnoliopsida</taxon>
        <taxon>eudicotyledons</taxon>
        <taxon>Gunneridae</taxon>
        <taxon>Pentapetalae</taxon>
        <taxon>rosids</taxon>
        <taxon>fabids</taxon>
        <taxon>Rosales</taxon>
        <taxon>Moraceae</taxon>
        <taxon>Ficeae</taxon>
        <taxon>Ficus</taxon>
    </lineage>
</organism>